<evidence type="ECO:0000313" key="2">
    <source>
        <dbReference type="EMBL" id="GLZ78562.1"/>
    </source>
</evidence>
<evidence type="ECO:0000313" key="3">
    <source>
        <dbReference type="Proteomes" id="UP001165079"/>
    </source>
</evidence>
<dbReference type="EMBL" id="BSTX01000002">
    <property type="protein sequence ID" value="GLZ78562.1"/>
    <property type="molecule type" value="Genomic_DNA"/>
</dbReference>
<proteinExistence type="predicted"/>
<dbReference type="InterPro" id="IPR011010">
    <property type="entry name" value="DNA_brk_join_enz"/>
</dbReference>
<organism evidence="2 3">
    <name type="scientific">Actinorhabdospora filicis</name>
    <dbReference type="NCBI Taxonomy" id="1785913"/>
    <lineage>
        <taxon>Bacteria</taxon>
        <taxon>Bacillati</taxon>
        <taxon>Actinomycetota</taxon>
        <taxon>Actinomycetes</taxon>
        <taxon>Micromonosporales</taxon>
        <taxon>Micromonosporaceae</taxon>
        <taxon>Actinorhabdospora</taxon>
    </lineage>
</organism>
<dbReference type="InterPro" id="IPR010998">
    <property type="entry name" value="Integrase_recombinase_N"/>
</dbReference>
<evidence type="ECO:0008006" key="4">
    <source>
        <dbReference type="Google" id="ProtNLM"/>
    </source>
</evidence>
<reference evidence="2" key="1">
    <citation type="submission" date="2023-03" db="EMBL/GenBank/DDBJ databases">
        <title>Actinorhabdospora filicis NBRC 111898.</title>
        <authorList>
            <person name="Ichikawa N."/>
            <person name="Sato H."/>
            <person name="Tonouchi N."/>
        </authorList>
    </citation>
    <scope>NUCLEOTIDE SEQUENCE</scope>
    <source>
        <strain evidence="2">NBRC 111898</strain>
    </source>
</reference>
<evidence type="ECO:0000256" key="1">
    <source>
        <dbReference type="ARBA" id="ARBA00023125"/>
    </source>
</evidence>
<sequence>MAWTEKRGAFWRVRYRDQAGVVRTLPERYFGKPAANDAALDLESDQRRHATTPVAVGPDILAEGQPPGLTLGEWAAKWREVHAMAPATREKVDQFLDGKILPVFAEVPLEEIKRLRVKEWATGLCGRHVRSSVGSFVTVLPTRACWTTTHWWA</sequence>
<keyword evidence="1" id="KW-0238">DNA-binding</keyword>
<dbReference type="Gene3D" id="1.10.150.130">
    <property type="match status" value="1"/>
</dbReference>
<dbReference type="Proteomes" id="UP001165079">
    <property type="component" value="Unassembled WGS sequence"/>
</dbReference>
<gene>
    <name evidence="2" type="ORF">Afil01_33690</name>
</gene>
<comment type="caution">
    <text evidence="2">The sequence shown here is derived from an EMBL/GenBank/DDBJ whole genome shotgun (WGS) entry which is preliminary data.</text>
</comment>
<protein>
    <recommendedName>
        <fullName evidence="4">Integrase</fullName>
    </recommendedName>
</protein>
<name>A0A9W6W3U9_9ACTN</name>
<dbReference type="RefSeq" id="WP_285663713.1">
    <property type="nucleotide sequence ID" value="NZ_BSTX01000002.1"/>
</dbReference>
<dbReference type="SUPFAM" id="SSF56349">
    <property type="entry name" value="DNA breaking-rejoining enzymes"/>
    <property type="match status" value="1"/>
</dbReference>
<keyword evidence="3" id="KW-1185">Reference proteome</keyword>
<dbReference type="GO" id="GO:0003677">
    <property type="term" value="F:DNA binding"/>
    <property type="evidence" value="ECO:0007669"/>
    <property type="project" value="UniProtKB-KW"/>
</dbReference>
<accession>A0A9W6W3U9</accession>
<dbReference type="AlphaFoldDB" id="A0A9W6W3U9"/>